<dbReference type="Proteomes" id="UP000662088">
    <property type="component" value="Unassembled WGS sequence"/>
</dbReference>
<dbReference type="InterPro" id="IPR036388">
    <property type="entry name" value="WH-like_DNA-bd_sf"/>
</dbReference>
<sequence>MNSIDHIPNNLYILLLSLNRRVFNPNDALKSLNLPSSHAKVLFYLIHNGANPISKVAKDLSISKPNMTPIIDKLVNDGYVERYCDDNDRRVILIKHTKSACNLFKSLEAQVKNNIYNKIKVLDEAELNLLSESIDNILNLIPKIT</sequence>
<keyword evidence="1" id="KW-0805">Transcription regulation</keyword>
<keyword evidence="3" id="KW-0804">Transcription</keyword>
<accession>A0A8I0AC43</accession>
<proteinExistence type="predicted"/>
<evidence type="ECO:0000313" key="6">
    <source>
        <dbReference type="Proteomes" id="UP000662088"/>
    </source>
</evidence>
<dbReference type="GO" id="GO:0003700">
    <property type="term" value="F:DNA-binding transcription factor activity"/>
    <property type="evidence" value="ECO:0007669"/>
    <property type="project" value="InterPro"/>
</dbReference>
<evidence type="ECO:0000256" key="2">
    <source>
        <dbReference type="ARBA" id="ARBA00023125"/>
    </source>
</evidence>
<protein>
    <submittedName>
        <fullName evidence="5">MarR family transcriptional regulator</fullName>
    </submittedName>
</protein>
<dbReference type="SUPFAM" id="SSF46785">
    <property type="entry name" value="Winged helix' DNA-binding domain"/>
    <property type="match status" value="1"/>
</dbReference>
<feature type="domain" description="HTH marR-type" evidence="4">
    <location>
        <begin position="8"/>
        <end position="145"/>
    </location>
</feature>
<reference evidence="5" key="1">
    <citation type="submission" date="2020-08" db="EMBL/GenBank/DDBJ databases">
        <title>Genome public.</title>
        <authorList>
            <person name="Liu C."/>
            <person name="Sun Q."/>
        </authorList>
    </citation>
    <scope>NUCLEOTIDE SEQUENCE</scope>
    <source>
        <strain evidence="5">NSJ-42</strain>
    </source>
</reference>
<dbReference type="RefSeq" id="WP_022211637.1">
    <property type="nucleotide sequence ID" value="NZ_JACOOQ010000003.1"/>
</dbReference>
<dbReference type="PROSITE" id="PS50995">
    <property type="entry name" value="HTH_MARR_2"/>
    <property type="match status" value="1"/>
</dbReference>
<gene>
    <name evidence="5" type="ORF">H8R92_03005</name>
</gene>
<dbReference type="PRINTS" id="PR00598">
    <property type="entry name" value="HTHMARR"/>
</dbReference>
<dbReference type="GO" id="GO:0003677">
    <property type="term" value="F:DNA binding"/>
    <property type="evidence" value="ECO:0007669"/>
    <property type="project" value="UniProtKB-KW"/>
</dbReference>
<dbReference type="PANTHER" id="PTHR42756:SF1">
    <property type="entry name" value="TRANSCRIPTIONAL REPRESSOR OF EMRAB OPERON"/>
    <property type="match status" value="1"/>
</dbReference>
<dbReference type="EMBL" id="JACOOQ010000003">
    <property type="protein sequence ID" value="MBC5639412.1"/>
    <property type="molecule type" value="Genomic_DNA"/>
</dbReference>
<dbReference type="Gene3D" id="1.10.10.10">
    <property type="entry name" value="Winged helix-like DNA-binding domain superfamily/Winged helix DNA-binding domain"/>
    <property type="match status" value="1"/>
</dbReference>
<dbReference type="InterPro" id="IPR000835">
    <property type="entry name" value="HTH_MarR-typ"/>
</dbReference>
<dbReference type="AlphaFoldDB" id="A0A8I0AC43"/>
<keyword evidence="2" id="KW-0238">DNA-binding</keyword>
<dbReference type="Pfam" id="PF01047">
    <property type="entry name" value="MarR"/>
    <property type="match status" value="1"/>
</dbReference>
<dbReference type="InterPro" id="IPR036390">
    <property type="entry name" value="WH_DNA-bd_sf"/>
</dbReference>
<keyword evidence="6" id="KW-1185">Reference proteome</keyword>
<evidence type="ECO:0000259" key="4">
    <source>
        <dbReference type="PROSITE" id="PS50995"/>
    </source>
</evidence>
<comment type="caution">
    <text evidence="5">The sequence shown here is derived from an EMBL/GenBank/DDBJ whole genome shotgun (WGS) entry which is preliminary data.</text>
</comment>
<name>A0A8I0AC43_9CLOT</name>
<dbReference type="PANTHER" id="PTHR42756">
    <property type="entry name" value="TRANSCRIPTIONAL REGULATOR, MARR"/>
    <property type="match status" value="1"/>
</dbReference>
<evidence type="ECO:0000256" key="3">
    <source>
        <dbReference type="ARBA" id="ARBA00023163"/>
    </source>
</evidence>
<evidence type="ECO:0000256" key="1">
    <source>
        <dbReference type="ARBA" id="ARBA00023015"/>
    </source>
</evidence>
<organism evidence="5 6">
    <name type="scientific">Clostridium lentum</name>
    <dbReference type="NCBI Taxonomy" id="2763037"/>
    <lineage>
        <taxon>Bacteria</taxon>
        <taxon>Bacillati</taxon>
        <taxon>Bacillota</taxon>
        <taxon>Clostridia</taxon>
        <taxon>Eubacteriales</taxon>
        <taxon>Clostridiaceae</taxon>
        <taxon>Clostridium</taxon>
    </lineage>
</organism>
<dbReference type="SMART" id="SM00347">
    <property type="entry name" value="HTH_MARR"/>
    <property type="match status" value="1"/>
</dbReference>
<evidence type="ECO:0000313" key="5">
    <source>
        <dbReference type="EMBL" id="MBC5639412.1"/>
    </source>
</evidence>